<accession>A0AAP8U6P1</accession>
<proteinExistence type="predicted"/>
<sequence length="164" mass="19355">MKYVRLPGIEDNELYYFEVDDRNAAYRQIVVTDSYHYAISTAPDFQLSEIEIEYADDELIGEAEFQKIWDLALEPYREEWNHTKRKYSLGQEINGVIQMFYPQGIIIRGNDNVYAVTDYEAVKRQIKPEYLNPGYKISGVIKDYDDKNFWFVLEDCSMTGDRIS</sequence>
<protein>
    <recommendedName>
        <fullName evidence="3">S1 motif domain-containing protein</fullName>
    </recommendedName>
</protein>
<dbReference type="EMBL" id="PRKQ01000003">
    <property type="protein sequence ID" value="PPB10722.1"/>
    <property type="molecule type" value="Genomic_DNA"/>
</dbReference>
<organism evidence="1 2">
    <name type="scientific">Brevibacillus laterosporus</name>
    <name type="common">Bacillus laterosporus</name>
    <dbReference type="NCBI Taxonomy" id="1465"/>
    <lineage>
        <taxon>Bacteria</taxon>
        <taxon>Bacillati</taxon>
        <taxon>Bacillota</taxon>
        <taxon>Bacilli</taxon>
        <taxon>Bacillales</taxon>
        <taxon>Paenibacillaceae</taxon>
        <taxon>Brevibacillus</taxon>
    </lineage>
</organism>
<gene>
    <name evidence="1" type="ORF">C4A77_03590</name>
</gene>
<reference evidence="1 2" key="1">
    <citation type="submission" date="2018-02" db="EMBL/GenBank/DDBJ databases">
        <title>Comparative analysis of genomes of three Brevibacillus laterosporus strains producers of potent antimicrobials isolated from silage.</title>
        <authorList>
            <person name="Kojic M."/>
            <person name="Miljkovic M."/>
            <person name="Studholme D."/>
            <person name="Filipic B."/>
        </authorList>
    </citation>
    <scope>NUCLEOTIDE SEQUENCE [LARGE SCALE GENOMIC DNA]</scope>
    <source>
        <strain evidence="1 2">BGSP11</strain>
    </source>
</reference>
<dbReference type="AlphaFoldDB" id="A0AAP8U6P1"/>
<evidence type="ECO:0000313" key="1">
    <source>
        <dbReference type="EMBL" id="PPB10722.1"/>
    </source>
</evidence>
<comment type="caution">
    <text evidence="1">The sequence shown here is derived from an EMBL/GenBank/DDBJ whole genome shotgun (WGS) entry which is preliminary data.</text>
</comment>
<name>A0AAP8U6P1_BRELA</name>
<dbReference type="Proteomes" id="UP000239759">
    <property type="component" value="Unassembled WGS sequence"/>
</dbReference>
<dbReference type="RefSeq" id="WP_104030769.1">
    <property type="nucleotide sequence ID" value="NZ_PRKQ01000003.1"/>
</dbReference>
<evidence type="ECO:0000313" key="2">
    <source>
        <dbReference type="Proteomes" id="UP000239759"/>
    </source>
</evidence>
<evidence type="ECO:0008006" key="3">
    <source>
        <dbReference type="Google" id="ProtNLM"/>
    </source>
</evidence>